<organism evidence="2 4">
    <name type="scientific">Didymodactylos carnosus</name>
    <dbReference type="NCBI Taxonomy" id="1234261"/>
    <lineage>
        <taxon>Eukaryota</taxon>
        <taxon>Metazoa</taxon>
        <taxon>Spiralia</taxon>
        <taxon>Gnathifera</taxon>
        <taxon>Rotifera</taxon>
        <taxon>Eurotatoria</taxon>
        <taxon>Bdelloidea</taxon>
        <taxon>Philodinida</taxon>
        <taxon>Philodinidae</taxon>
        <taxon>Didymodactylos</taxon>
    </lineage>
</organism>
<dbReference type="Gene3D" id="2.60.120.10">
    <property type="entry name" value="Jelly Rolls"/>
    <property type="match status" value="1"/>
</dbReference>
<name>A0A814J028_9BILA</name>
<comment type="caution">
    <text evidence="2">The sequence shown here is derived from an EMBL/GenBank/DDBJ whole genome shotgun (WGS) entry which is preliminary data.</text>
</comment>
<evidence type="ECO:0000313" key="2">
    <source>
        <dbReference type="EMBL" id="CAF1030622.1"/>
    </source>
</evidence>
<dbReference type="AlphaFoldDB" id="A0A814J028"/>
<dbReference type="InterPro" id="IPR011051">
    <property type="entry name" value="RmlC_Cupin_sf"/>
</dbReference>
<proteinExistence type="predicted"/>
<dbReference type="Pfam" id="PF00190">
    <property type="entry name" value="Cupin_1"/>
    <property type="match status" value="1"/>
</dbReference>
<feature type="domain" description="Cupin type-1" evidence="1">
    <location>
        <begin position="17"/>
        <end position="82"/>
    </location>
</feature>
<dbReference type="InterPro" id="IPR006045">
    <property type="entry name" value="Cupin_1"/>
</dbReference>
<dbReference type="EMBL" id="CAJOBC010003810">
    <property type="protein sequence ID" value="CAF3801488.1"/>
    <property type="molecule type" value="Genomic_DNA"/>
</dbReference>
<evidence type="ECO:0000259" key="1">
    <source>
        <dbReference type="Pfam" id="PF00190"/>
    </source>
</evidence>
<keyword evidence="4" id="KW-1185">Reference proteome</keyword>
<gene>
    <name evidence="2" type="ORF">GPM918_LOCUS15260</name>
    <name evidence="3" type="ORF">SRO942_LOCUS15260</name>
</gene>
<dbReference type="Proteomes" id="UP000681722">
    <property type="component" value="Unassembled WGS sequence"/>
</dbReference>
<dbReference type="SUPFAM" id="SSF51182">
    <property type="entry name" value="RmlC-like cupins"/>
    <property type="match status" value="1"/>
</dbReference>
<reference evidence="2" key="1">
    <citation type="submission" date="2021-02" db="EMBL/GenBank/DDBJ databases">
        <authorList>
            <person name="Nowell W R."/>
        </authorList>
    </citation>
    <scope>NUCLEOTIDE SEQUENCE</scope>
</reference>
<dbReference type="EMBL" id="CAJNOQ010003810">
    <property type="protein sequence ID" value="CAF1030622.1"/>
    <property type="molecule type" value="Genomic_DNA"/>
</dbReference>
<evidence type="ECO:0000313" key="3">
    <source>
        <dbReference type="EMBL" id="CAF3801488.1"/>
    </source>
</evidence>
<accession>A0A814J028</accession>
<dbReference type="InterPro" id="IPR014710">
    <property type="entry name" value="RmlC-like_jellyroll"/>
</dbReference>
<evidence type="ECO:0000313" key="4">
    <source>
        <dbReference type="Proteomes" id="UP000663829"/>
    </source>
</evidence>
<sequence>TVKWTILGVQGQHDSFVASAGDVVFIPQGHLHYFENAGETNLTVLVVFNTSVAESDDDIGIVASISAMPTDVLSAVFGVSQEAFENIPKNFTRAPIVFKRKQ</sequence>
<dbReference type="OrthoDB" id="10263073at2759"/>
<feature type="non-terminal residue" evidence="2">
    <location>
        <position position="1"/>
    </location>
</feature>
<dbReference type="Proteomes" id="UP000663829">
    <property type="component" value="Unassembled WGS sequence"/>
</dbReference>
<protein>
    <recommendedName>
        <fullName evidence="1">Cupin type-1 domain-containing protein</fullName>
    </recommendedName>
</protein>